<proteinExistence type="predicted"/>
<evidence type="ECO:0000313" key="2">
    <source>
        <dbReference type="Proteomes" id="UP000502345"/>
    </source>
</evidence>
<organism evidence="1 2">
    <name type="scientific">Rhodococcus erythropolis</name>
    <name type="common">Arthrobacter picolinophilus</name>
    <dbReference type="NCBI Taxonomy" id="1833"/>
    <lineage>
        <taxon>Bacteria</taxon>
        <taxon>Bacillati</taxon>
        <taxon>Actinomycetota</taxon>
        <taxon>Actinomycetes</taxon>
        <taxon>Mycobacteriales</taxon>
        <taxon>Nocardiaceae</taxon>
        <taxon>Rhodococcus</taxon>
        <taxon>Rhodococcus erythropolis group</taxon>
    </lineage>
</organism>
<name>A0A6G9CX72_RHOER</name>
<accession>A0A6G9CX72</accession>
<reference evidence="1 2" key="1">
    <citation type="submission" date="2020-03" db="EMBL/GenBank/DDBJ databases">
        <title>Screen low temperature-resistant strains for efficient degradation of petroleum hydrocarbons under the low temperature.</title>
        <authorList>
            <person name="Wang Y."/>
            <person name="Chen J."/>
        </authorList>
    </citation>
    <scope>NUCLEOTIDE SEQUENCE [LARGE SCALE GENOMIC DNA]</scope>
    <source>
        <strain evidence="1 2">KB1</strain>
    </source>
</reference>
<dbReference type="Proteomes" id="UP000502345">
    <property type="component" value="Chromosome"/>
</dbReference>
<evidence type="ECO:0000313" key="1">
    <source>
        <dbReference type="EMBL" id="QIP41655.1"/>
    </source>
</evidence>
<sequence length="26" mass="2901">MDIIINFIYTLLSKLQTGSIEGSSEK</sequence>
<protein>
    <submittedName>
        <fullName evidence="1">Uncharacterized protein</fullName>
    </submittedName>
</protein>
<dbReference type="AlphaFoldDB" id="A0A6G9CX72"/>
<gene>
    <name evidence="1" type="ORF">G9444_4411</name>
</gene>
<dbReference type="EMBL" id="CP050124">
    <property type="protein sequence ID" value="QIP41655.1"/>
    <property type="molecule type" value="Genomic_DNA"/>
</dbReference>